<dbReference type="InterPro" id="IPR018357">
    <property type="entry name" value="Hexapep_transf_CS"/>
</dbReference>
<evidence type="ECO:0000256" key="5">
    <source>
        <dbReference type="ARBA" id="ARBA00022737"/>
    </source>
</evidence>
<evidence type="ECO:0000256" key="7">
    <source>
        <dbReference type="ARBA" id="ARBA00023136"/>
    </source>
</evidence>
<dbReference type="Proteomes" id="UP001200544">
    <property type="component" value="Unassembled WGS sequence"/>
</dbReference>
<protein>
    <submittedName>
        <fullName evidence="10">Lipopolysaccharide biosynthesis protein</fullName>
    </submittedName>
</protein>
<sequence>MHTITINPKAVIGDNCNIHKGVTIGQENRGARKAVLYVGNRVYIGVNSSITGNVIIGDDVLIGPNSHVNCNIPSHSVVFGNLCIIKHRMILQKLCNKHNLEMSENSVNNRRIVKNTVLLYVRTILILFVSLYTGRVVLNTLGVDDYGVYQVVGGVVAMFSVISGALSNSISRYITYGIGKGDKEGLVRTFSTSIIIQFVISAVVLILCEVVGVWFLNCKMDIPDGRLIAANWVLQCSLIIFVVGLISTPYNACIIAHEHMNAFAYISIIEVVLKLVVVYVLSISPFDKLQTYVVLLVVVSIFIRLLYSLYCSKHFEECRSKLLYDKGIFKEMIGFAGWNFFSNAAYIFNTQGVSLLVNVYFGVVLNAARGIATQVDSAVLQFVNNFTMAINPQITKSYASGDKDRLNFLICKGARFSYYLLFLVTLPILFETESILTLWLKIVPEYTVTFVRLSFIGMLVTCLGTTGYTACFATGNIKKYTLWITLSGSMVFFITWIAYFLDAGVVATYWVYIIVYIFTQVIRLWIMKGLLDFPVMMFVNDVLLKISIPTILSVIFPFVIVYTVEASIIRMLITCGISIISASFYIYMFGLTKGEKTVIVNKTKIALNRLLRK</sequence>
<dbReference type="Pfam" id="PF00132">
    <property type="entry name" value="Hexapep"/>
    <property type="match status" value="1"/>
</dbReference>
<evidence type="ECO:0000256" key="6">
    <source>
        <dbReference type="ARBA" id="ARBA00022989"/>
    </source>
</evidence>
<dbReference type="EMBL" id="JAHYQA010000040">
    <property type="protein sequence ID" value="MCE9241034.1"/>
    <property type="molecule type" value="Genomic_DNA"/>
</dbReference>
<organism evidence="10 11">
    <name type="scientific">Bacteroides thetaiotaomicron</name>
    <dbReference type="NCBI Taxonomy" id="818"/>
    <lineage>
        <taxon>Bacteria</taxon>
        <taxon>Pseudomonadati</taxon>
        <taxon>Bacteroidota</taxon>
        <taxon>Bacteroidia</taxon>
        <taxon>Bacteroidales</taxon>
        <taxon>Bacteroidaceae</taxon>
        <taxon>Bacteroides</taxon>
    </lineage>
</organism>
<name>A0AAW4Z9M6_BACT4</name>
<feature type="transmembrane region" description="Helical" evidence="9">
    <location>
        <begin position="568"/>
        <end position="587"/>
    </location>
</feature>
<dbReference type="AlphaFoldDB" id="A0AAW4Z9M6"/>
<dbReference type="InterPro" id="IPR050833">
    <property type="entry name" value="Poly_Biosynth_Transport"/>
</dbReference>
<comment type="subcellular location">
    <subcellularLocation>
        <location evidence="1">Cell membrane</location>
        <topology evidence="1">Multi-pass membrane protein</topology>
    </subcellularLocation>
</comment>
<feature type="transmembrane region" description="Helical" evidence="9">
    <location>
        <begin position="228"/>
        <end position="250"/>
    </location>
</feature>
<dbReference type="Gene3D" id="2.160.10.10">
    <property type="entry name" value="Hexapeptide repeat proteins"/>
    <property type="match status" value="1"/>
</dbReference>
<feature type="transmembrane region" description="Helical" evidence="9">
    <location>
        <begin position="507"/>
        <end position="526"/>
    </location>
</feature>
<keyword evidence="4 9" id="KW-0812">Transmembrane</keyword>
<keyword evidence="8" id="KW-0012">Acyltransferase</keyword>
<reference evidence="10" key="1">
    <citation type="submission" date="2021-07" db="EMBL/GenBank/DDBJ databases">
        <title>Comparative genomics of Bacteroides fragilis group isolates reveals species-dependent resistance mechanisms and validates clinical tools for resistance prediction.</title>
        <authorList>
            <person name="Wallace M.J."/>
            <person name="Jean S."/>
            <person name="Wallace M.A."/>
            <person name="Carey-Ann B.D."/>
            <person name="Dantas G."/>
        </authorList>
    </citation>
    <scope>NUCLEOTIDE SEQUENCE</scope>
    <source>
        <strain evidence="10">BJH_160</strain>
    </source>
</reference>
<dbReference type="PANTHER" id="PTHR30250:SF26">
    <property type="entry name" value="PSMA PROTEIN"/>
    <property type="match status" value="1"/>
</dbReference>
<keyword evidence="7 9" id="KW-0472">Membrane</keyword>
<keyword evidence="3" id="KW-0808">Transferase</keyword>
<dbReference type="SUPFAM" id="SSF51161">
    <property type="entry name" value="Trimeric LpxA-like enzymes"/>
    <property type="match status" value="1"/>
</dbReference>
<evidence type="ECO:0000256" key="9">
    <source>
        <dbReference type="SAM" id="Phobius"/>
    </source>
</evidence>
<feature type="transmembrane region" description="Helical" evidence="9">
    <location>
        <begin position="262"/>
        <end position="283"/>
    </location>
</feature>
<keyword evidence="5" id="KW-0677">Repeat</keyword>
<feature type="transmembrane region" description="Helical" evidence="9">
    <location>
        <begin position="186"/>
        <end position="216"/>
    </location>
</feature>
<accession>A0AAW4Z9M6</accession>
<dbReference type="GO" id="GO:0016746">
    <property type="term" value="F:acyltransferase activity"/>
    <property type="evidence" value="ECO:0007669"/>
    <property type="project" value="UniProtKB-KW"/>
</dbReference>
<evidence type="ECO:0000256" key="4">
    <source>
        <dbReference type="ARBA" id="ARBA00022692"/>
    </source>
</evidence>
<keyword evidence="2" id="KW-1003">Cell membrane</keyword>
<proteinExistence type="predicted"/>
<evidence type="ECO:0000256" key="3">
    <source>
        <dbReference type="ARBA" id="ARBA00022679"/>
    </source>
</evidence>
<feature type="transmembrane region" description="Helical" evidence="9">
    <location>
        <begin position="117"/>
        <end position="134"/>
    </location>
</feature>
<feature type="transmembrane region" description="Helical" evidence="9">
    <location>
        <begin position="289"/>
        <end position="310"/>
    </location>
</feature>
<feature type="transmembrane region" description="Helical" evidence="9">
    <location>
        <begin position="538"/>
        <end position="562"/>
    </location>
</feature>
<feature type="transmembrane region" description="Helical" evidence="9">
    <location>
        <begin position="450"/>
        <end position="473"/>
    </location>
</feature>
<comment type="caution">
    <text evidence="10">The sequence shown here is derived from an EMBL/GenBank/DDBJ whole genome shotgun (WGS) entry which is preliminary data.</text>
</comment>
<gene>
    <name evidence="10" type="ORF">K0H07_28335</name>
</gene>
<evidence type="ECO:0000256" key="2">
    <source>
        <dbReference type="ARBA" id="ARBA00022475"/>
    </source>
</evidence>
<dbReference type="PROSITE" id="PS00101">
    <property type="entry name" value="HEXAPEP_TRANSFERASES"/>
    <property type="match status" value="1"/>
</dbReference>
<evidence type="ECO:0000256" key="1">
    <source>
        <dbReference type="ARBA" id="ARBA00004651"/>
    </source>
</evidence>
<keyword evidence="6 9" id="KW-1133">Transmembrane helix</keyword>
<feature type="transmembrane region" description="Helical" evidence="9">
    <location>
        <begin position="146"/>
        <end position="166"/>
    </location>
</feature>
<feature type="transmembrane region" description="Helical" evidence="9">
    <location>
        <begin position="413"/>
        <end position="430"/>
    </location>
</feature>
<dbReference type="InterPro" id="IPR011004">
    <property type="entry name" value="Trimer_LpxA-like_sf"/>
</dbReference>
<evidence type="ECO:0000313" key="11">
    <source>
        <dbReference type="Proteomes" id="UP001200544"/>
    </source>
</evidence>
<dbReference type="InterPro" id="IPR001451">
    <property type="entry name" value="Hexapep"/>
</dbReference>
<evidence type="ECO:0000256" key="8">
    <source>
        <dbReference type="ARBA" id="ARBA00023315"/>
    </source>
</evidence>
<dbReference type="PANTHER" id="PTHR30250">
    <property type="entry name" value="PST FAMILY PREDICTED COLANIC ACID TRANSPORTER"/>
    <property type="match status" value="1"/>
</dbReference>
<feature type="transmembrane region" description="Helical" evidence="9">
    <location>
        <begin position="480"/>
        <end position="501"/>
    </location>
</feature>
<dbReference type="RefSeq" id="WP_195381223.1">
    <property type="nucleotide sequence ID" value="NZ_JADMWO010000028.1"/>
</dbReference>
<evidence type="ECO:0000313" key="10">
    <source>
        <dbReference type="EMBL" id="MCE9241034.1"/>
    </source>
</evidence>
<dbReference type="GO" id="GO:0005886">
    <property type="term" value="C:plasma membrane"/>
    <property type="evidence" value="ECO:0007669"/>
    <property type="project" value="UniProtKB-SubCell"/>
</dbReference>